<comment type="caution">
    <text evidence="1">The sequence shown here is derived from an EMBL/GenBank/DDBJ whole genome shotgun (WGS) entry which is preliminary data.</text>
</comment>
<evidence type="ECO:0000313" key="1">
    <source>
        <dbReference type="EMBL" id="KKN19400.1"/>
    </source>
</evidence>
<protein>
    <submittedName>
        <fullName evidence="1">Uncharacterized protein</fullName>
    </submittedName>
</protein>
<accession>A0A0F9NIR1</accession>
<organism evidence="1">
    <name type="scientific">marine sediment metagenome</name>
    <dbReference type="NCBI Taxonomy" id="412755"/>
    <lineage>
        <taxon>unclassified sequences</taxon>
        <taxon>metagenomes</taxon>
        <taxon>ecological metagenomes</taxon>
    </lineage>
</organism>
<dbReference type="AlphaFoldDB" id="A0A0F9NIR1"/>
<sequence length="67" mass="7554">MYKYSNTKEKHKESKDWFVVWLVVAFLFIVGLALSGCGTVQGVGKVFQGVGGDIRWLSEAVEEKMQK</sequence>
<gene>
    <name evidence="1" type="ORF">LCGC14_0946110</name>
</gene>
<proteinExistence type="predicted"/>
<dbReference type="EMBL" id="LAZR01003339">
    <property type="protein sequence ID" value="KKN19400.1"/>
    <property type="molecule type" value="Genomic_DNA"/>
</dbReference>
<name>A0A0F9NIR1_9ZZZZ</name>
<reference evidence="1" key="1">
    <citation type="journal article" date="2015" name="Nature">
        <title>Complex archaea that bridge the gap between prokaryotes and eukaryotes.</title>
        <authorList>
            <person name="Spang A."/>
            <person name="Saw J.H."/>
            <person name="Jorgensen S.L."/>
            <person name="Zaremba-Niedzwiedzka K."/>
            <person name="Martijn J."/>
            <person name="Lind A.E."/>
            <person name="van Eijk R."/>
            <person name="Schleper C."/>
            <person name="Guy L."/>
            <person name="Ettema T.J."/>
        </authorList>
    </citation>
    <scope>NUCLEOTIDE SEQUENCE</scope>
</reference>